<dbReference type="InterPro" id="IPR013762">
    <property type="entry name" value="Integrase-like_cat_sf"/>
</dbReference>
<gene>
    <name evidence="3" type="ORF">MBAV_000067</name>
</gene>
<dbReference type="AlphaFoldDB" id="A0A0F3H0P7"/>
<evidence type="ECO:0000256" key="1">
    <source>
        <dbReference type="ARBA" id="ARBA00023172"/>
    </source>
</evidence>
<name>A0A0F3H0P7_9BACT</name>
<dbReference type="Gene3D" id="1.10.443.10">
    <property type="entry name" value="Intergrase catalytic core"/>
    <property type="match status" value="1"/>
</dbReference>
<reference evidence="3 4" key="1">
    <citation type="submission" date="2015-02" db="EMBL/GenBank/DDBJ databases">
        <title>Single-cell genomics of uncultivated deep-branching MTB reveals a conserved set of magnetosome genes.</title>
        <authorList>
            <person name="Kolinko S."/>
            <person name="Richter M."/>
            <person name="Glockner F.O."/>
            <person name="Brachmann A."/>
            <person name="Schuler D."/>
        </authorList>
    </citation>
    <scope>NUCLEOTIDE SEQUENCE [LARGE SCALE GENOMIC DNA]</scope>
    <source>
        <strain evidence="3">TM-1</strain>
    </source>
</reference>
<dbReference type="GO" id="GO:0015074">
    <property type="term" value="P:DNA integration"/>
    <property type="evidence" value="ECO:0007669"/>
    <property type="project" value="InterPro"/>
</dbReference>
<accession>A0A0F3H0P7</accession>
<comment type="caution">
    <text evidence="3">The sequence shown here is derived from an EMBL/GenBank/DDBJ whole genome shotgun (WGS) entry which is preliminary data.</text>
</comment>
<keyword evidence="4" id="KW-1185">Reference proteome</keyword>
<evidence type="ECO:0000259" key="2">
    <source>
        <dbReference type="Pfam" id="PF00589"/>
    </source>
</evidence>
<dbReference type="GO" id="GO:0003677">
    <property type="term" value="F:DNA binding"/>
    <property type="evidence" value="ECO:0007669"/>
    <property type="project" value="InterPro"/>
</dbReference>
<dbReference type="InterPro" id="IPR002104">
    <property type="entry name" value="Integrase_catalytic"/>
</dbReference>
<sequence length="117" mass="13794">MLHHYFCRTTKDKTPDAFLFINKRTKTFYTADNLWRNWREYSGIDVSFYEASRHSFITQLVEDNTNPFVAKELARHTDIRTTQNYYHATSSKLRDVVNRRGKIVPIEGGKTSATDRD</sequence>
<feature type="domain" description="Tyr recombinase" evidence="2">
    <location>
        <begin position="4"/>
        <end position="90"/>
    </location>
</feature>
<dbReference type="Pfam" id="PF00589">
    <property type="entry name" value="Phage_integrase"/>
    <property type="match status" value="1"/>
</dbReference>
<proteinExistence type="predicted"/>
<dbReference type="Proteomes" id="UP000033423">
    <property type="component" value="Unassembled WGS sequence"/>
</dbReference>
<evidence type="ECO:0000313" key="4">
    <source>
        <dbReference type="Proteomes" id="UP000033423"/>
    </source>
</evidence>
<dbReference type="GO" id="GO:0006310">
    <property type="term" value="P:DNA recombination"/>
    <property type="evidence" value="ECO:0007669"/>
    <property type="project" value="UniProtKB-KW"/>
</dbReference>
<evidence type="ECO:0000313" key="3">
    <source>
        <dbReference type="EMBL" id="KJU87741.1"/>
    </source>
</evidence>
<dbReference type="EMBL" id="LACI01000035">
    <property type="protein sequence ID" value="KJU87741.1"/>
    <property type="molecule type" value="Genomic_DNA"/>
</dbReference>
<protein>
    <submittedName>
        <fullName evidence="3">Tyrosine recombinase xerD</fullName>
    </submittedName>
</protein>
<dbReference type="SUPFAM" id="SSF56349">
    <property type="entry name" value="DNA breaking-rejoining enzymes"/>
    <property type="match status" value="1"/>
</dbReference>
<dbReference type="InterPro" id="IPR011010">
    <property type="entry name" value="DNA_brk_join_enz"/>
</dbReference>
<organism evidence="3 4">
    <name type="scientific">Candidatus Magnetobacterium bavaricum</name>
    <dbReference type="NCBI Taxonomy" id="29290"/>
    <lineage>
        <taxon>Bacteria</taxon>
        <taxon>Pseudomonadati</taxon>
        <taxon>Nitrospirota</taxon>
        <taxon>Thermodesulfovibrionia</taxon>
        <taxon>Thermodesulfovibrionales</taxon>
        <taxon>Candidatus Magnetobacteriaceae</taxon>
        <taxon>Candidatus Magnetobacterium</taxon>
    </lineage>
</organism>
<keyword evidence="1" id="KW-0233">DNA recombination</keyword>